<name>A0A1I6NVT7_9ACTN</name>
<dbReference type="EMBL" id="FPAB01000001">
    <property type="protein sequence ID" value="SFS32051.1"/>
    <property type="molecule type" value="Genomic_DNA"/>
</dbReference>
<dbReference type="InterPro" id="IPR034660">
    <property type="entry name" value="DinB/YfiT-like"/>
</dbReference>
<keyword evidence="2" id="KW-0804">Transcription</keyword>
<organism evidence="4 5">
    <name type="scientific">Streptomyces harbinensis</name>
    <dbReference type="NCBI Taxonomy" id="1176198"/>
    <lineage>
        <taxon>Bacteria</taxon>
        <taxon>Bacillati</taxon>
        <taxon>Actinomycetota</taxon>
        <taxon>Actinomycetes</taxon>
        <taxon>Kitasatosporales</taxon>
        <taxon>Streptomycetaceae</taxon>
        <taxon>Streptomyces</taxon>
    </lineage>
</organism>
<proteinExistence type="predicted"/>
<reference evidence="5" key="1">
    <citation type="submission" date="2016-10" db="EMBL/GenBank/DDBJ databases">
        <authorList>
            <person name="Varghese N."/>
            <person name="Submissions S."/>
        </authorList>
    </citation>
    <scope>NUCLEOTIDE SEQUENCE [LARGE SCALE GENOMIC DNA]</scope>
    <source>
        <strain evidence="5">CGMCC 4.7047</strain>
    </source>
</reference>
<evidence type="ECO:0000256" key="2">
    <source>
        <dbReference type="ARBA" id="ARBA00023163"/>
    </source>
</evidence>
<accession>A0A1I6NVT7</accession>
<evidence type="ECO:0000313" key="4">
    <source>
        <dbReference type="EMBL" id="SFS32051.1"/>
    </source>
</evidence>
<sequence length="471" mass="49128">MTAARPGSREPGDQEQPGGGAGAAGAPRVPAPRGGRAPGPAAPGPGTVPAVRRGTAPRQRTGRERTGGRPGAAPGPEGDGRLTHQELMSLLGVWALDACSVQEAACVEAHLNDCARCADEALRLRDAVTLLGPPRSLDLDPQLRHGVLESALARRPAVRPVPGWAAPYDAEAARLDALLHDINADEWDIPVRVRWFAGEERAGRSLTVAQVLDHLVAMDGLLARAVGLPDPLGADAPADPLERTETRWRLVTAAGGDSGPARLVAARAWEEWREQSRELVRTAARRGGRTGEEMLPVSVCDPGIFPGLGAAAGPRIPLSDAYLNRAFACWTHAGDIADAVDYPYEAPLGAHLRLLVDLTARRLPGSIAGRRRAGLATTRARLTTAGAPGRTVHLEIEGAGGGDYWIPLDSPTAAVTRVAARDAVAQVALADVEFCRLAAGRQSPAEAAVAGQGDQAAISDVLSALTALSRL</sequence>
<dbReference type="SUPFAM" id="SSF109854">
    <property type="entry name" value="DinB/YfiT-like putative metalloenzymes"/>
    <property type="match status" value="1"/>
</dbReference>
<dbReference type="InterPro" id="IPR041916">
    <property type="entry name" value="Anti_sigma_zinc_sf"/>
</dbReference>
<evidence type="ECO:0000256" key="1">
    <source>
        <dbReference type="ARBA" id="ARBA00023015"/>
    </source>
</evidence>
<evidence type="ECO:0000256" key="3">
    <source>
        <dbReference type="SAM" id="MobiDB-lite"/>
    </source>
</evidence>
<evidence type="ECO:0000313" key="5">
    <source>
        <dbReference type="Proteomes" id="UP000198873"/>
    </source>
</evidence>
<dbReference type="Gene3D" id="1.10.10.1320">
    <property type="entry name" value="Anti-sigma factor, zinc-finger domain"/>
    <property type="match status" value="1"/>
</dbReference>
<keyword evidence="5" id="KW-1185">Reference proteome</keyword>
<keyword evidence="1" id="KW-0805">Transcription regulation</keyword>
<feature type="compositionally biased region" description="Low complexity" evidence="3">
    <location>
        <begin position="24"/>
        <end position="52"/>
    </location>
</feature>
<dbReference type="Proteomes" id="UP000198873">
    <property type="component" value="Unassembled WGS sequence"/>
</dbReference>
<feature type="region of interest" description="Disordered" evidence="3">
    <location>
        <begin position="1"/>
        <end position="82"/>
    </location>
</feature>
<evidence type="ECO:0008006" key="6">
    <source>
        <dbReference type="Google" id="ProtNLM"/>
    </source>
</evidence>
<dbReference type="STRING" id="1176198.SAMN05444716_10183"/>
<gene>
    <name evidence="4" type="ORF">SAMN05444716_10183</name>
</gene>
<protein>
    <recommendedName>
        <fullName evidence="6">MDMPI N domain containing protein</fullName>
    </recommendedName>
</protein>
<dbReference type="AlphaFoldDB" id="A0A1I6NVT7"/>